<accession>A0A376X170</accession>
<feature type="signal peptide" evidence="1">
    <location>
        <begin position="1"/>
        <end position="21"/>
    </location>
</feature>
<organism evidence="2 3">
    <name type="scientific">Escherichia coli</name>
    <dbReference type="NCBI Taxonomy" id="562"/>
    <lineage>
        <taxon>Bacteria</taxon>
        <taxon>Pseudomonadati</taxon>
        <taxon>Pseudomonadota</taxon>
        <taxon>Gammaproteobacteria</taxon>
        <taxon>Enterobacterales</taxon>
        <taxon>Enterobacteriaceae</taxon>
        <taxon>Escherichia</taxon>
    </lineage>
</organism>
<protein>
    <recommendedName>
        <fullName evidence="4">Secreted protein</fullName>
    </recommendedName>
</protein>
<dbReference type="Proteomes" id="UP000254503">
    <property type="component" value="Unassembled WGS sequence"/>
</dbReference>
<name>A0A376X170_ECOLX</name>
<sequence length="146" mass="15631">MSCSGLVTKCICLLAGCGVNALSGLQVLAKSINCDCPHRPDKLAHRATYTCHVSFQLTHRQQLVGTACVIIDAADHLHLHFKKPRAGNHVAHCRNGMTLLPSRTPDITRKVGSACSTGPRVAWVSALKRKMPSSPRCTSLPVASPV</sequence>
<evidence type="ECO:0000256" key="1">
    <source>
        <dbReference type="SAM" id="SignalP"/>
    </source>
</evidence>
<dbReference type="AlphaFoldDB" id="A0A376X170"/>
<proteinExistence type="predicted"/>
<reference evidence="2 3" key="1">
    <citation type="submission" date="2018-06" db="EMBL/GenBank/DDBJ databases">
        <authorList>
            <consortium name="Pathogen Informatics"/>
            <person name="Doyle S."/>
        </authorList>
    </citation>
    <scope>NUCLEOTIDE SEQUENCE [LARGE SCALE GENOMIC DNA]</scope>
    <source>
        <strain evidence="2 3">NCTC9045</strain>
    </source>
</reference>
<dbReference type="EMBL" id="UGDD01000002">
    <property type="protein sequence ID" value="STJ55613.1"/>
    <property type="molecule type" value="Genomic_DNA"/>
</dbReference>
<feature type="chain" id="PRO_5016615621" description="Secreted protein" evidence="1">
    <location>
        <begin position="22"/>
        <end position="146"/>
    </location>
</feature>
<evidence type="ECO:0008006" key="4">
    <source>
        <dbReference type="Google" id="ProtNLM"/>
    </source>
</evidence>
<evidence type="ECO:0000313" key="2">
    <source>
        <dbReference type="EMBL" id="STJ55613.1"/>
    </source>
</evidence>
<gene>
    <name evidence="2" type="ORF">NCTC9045_03562</name>
</gene>
<evidence type="ECO:0000313" key="3">
    <source>
        <dbReference type="Proteomes" id="UP000254503"/>
    </source>
</evidence>
<keyword evidence="1" id="KW-0732">Signal</keyword>